<keyword evidence="1" id="KW-0805">Transcription regulation</keyword>
<dbReference type="PANTHER" id="PTHR43130">
    <property type="entry name" value="ARAC-FAMILY TRANSCRIPTIONAL REGULATOR"/>
    <property type="match status" value="1"/>
</dbReference>
<dbReference type="InterPro" id="IPR002818">
    <property type="entry name" value="DJ-1/PfpI"/>
</dbReference>
<dbReference type="OrthoDB" id="9803764at2"/>
<comment type="caution">
    <text evidence="5">The sequence shown here is derived from an EMBL/GenBank/DDBJ whole genome shotgun (WGS) entry which is preliminary data.</text>
</comment>
<dbReference type="Gene3D" id="3.40.50.880">
    <property type="match status" value="1"/>
</dbReference>
<keyword evidence="3" id="KW-0804">Transcription</keyword>
<dbReference type="InterPro" id="IPR020449">
    <property type="entry name" value="Tscrpt_reg_AraC-type_HTH"/>
</dbReference>
<dbReference type="RefSeq" id="WP_107216344.1">
    <property type="nucleotide sequence ID" value="NZ_KZ686270.1"/>
</dbReference>
<dbReference type="EMBL" id="PYLS01000006">
    <property type="protein sequence ID" value="PST82222.1"/>
    <property type="molecule type" value="Genomic_DNA"/>
</dbReference>
<evidence type="ECO:0000256" key="3">
    <source>
        <dbReference type="ARBA" id="ARBA00023163"/>
    </source>
</evidence>
<dbReference type="SUPFAM" id="SSF52317">
    <property type="entry name" value="Class I glutamine amidotransferase-like"/>
    <property type="match status" value="1"/>
</dbReference>
<evidence type="ECO:0000313" key="5">
    <source>
        <dbReference type="EMBL" id="PST82222.1"/>
    </source>
</evidence>
<dbReference type="Gene3D" id="1.10.10.60">
    <property type="entry name" value="Homeodomain-like"/>
    <property type="match status" value="2"/>
</dbReference>
<sequence>MVNVLLLLTAKHRLISTAVILDVLDTVNVFHEQENGSPFFDISIAALPGDLSAASLYKKYRRIAADERPRTSLLLIPAFESTDIHEALRENRHFVPFIRDFQQQGTEIASFCTGAFLLAETGLLNGRRATTHVQMCRPFSALFPRVQLDPGAVITDQEGIYTGGGATSTFHLLIYLIEKYCGRQMAVKAAKFFAIDLDRIGQSYFGVIQPERAHGDELVMALQDKIEETFSRSLVTIEDMTGSLPSCKRNLLRRFKKALNMTPIEYLQRTRIEAARQMLENRNEGIADVMFRCGYSDPKTFRKLFKRNTGLTPKAYRDKYNRASA</sequence>
<protein>
    <submittedName>
        <fullName evidence="5">AraC family transcriptional regulator</fullName>
    </submittedName>
</protein>
<dbReference type="GO" id="GO:0043565">
    <property type="term" value="F:sequence-specific DNA binding"/>
    <property type="evidence" value="ECO:0007669"/>
    <property type="project" value="InterPro"/>
</dbReference>
<dbReference type="InterPro" id="IPR052158">
    <property type="entry name" value="INH-QAR"/>
</dbReference>
<dbReference type="Pfam" id="PF12833">
    <property type="entry name" value="HTH_18"/>
    <property type="match status" value="1"/>
</dbReference>
<evidence type="ECO:0000256" key="1">
    <source>
        <dbReference type="ARBA" id="ARBA00023015"/>
    </source>
</evidence>
<name>A0A2T3HIG6_9SPHI</name>
<dbReference type="Pfam" id="PF01965">
    <property type="entry name" value="DJ-1_PfpI"/>
    <property type="match status" value="1"/>
</dbReference>
<dbReference type="GO" id="GO:0003700">
    <property type="term" value="F:DNA-binding transcription factor activity"/>
    <property type="evidence" value="ECO:0007669"/>
    <property type="project" value="InterPro"/>
</dbReference>
<evidence type="ECO:0000259" key="4">
    <source>
        <dbReference type="PROSITE" id="PS01124"/>
    </source>
</evidence>
<dbReference type="Proteomes" id="UP000240912">
    <property type="component" value="Unassembled WGS sequence"/>
</dbReference>
<accession>A0A2T3HIG6</accession>
<evidence type="ECO:0000256" key="2">
    <source>
        <dbReference type="ARBA" id="ARBA00023125"/>
    </source>
</evidence>
<gene>
    <name evidence="5" type="ORF">C7T94_15600</name>
</gene>
<dbReference type="PROSITE" id="PS01124">
    <property type="entry name" value="HTH_ARAC_FAMILY_2"/>
    <property type="match status" value="1"/>
</dbReference>
<proteinExistence type="predicted"/>
<dbReference type="PRINTS" id="PR00032">
    <property type="entry name" value="HTHARAC"/>
</dbReference>
<feature type="domain" description="HTH araC/xylS-type" evidence="4">
    <location>
        <begin position="216"/>
        <end position="319"/>
    </location>
</feature>
<dbReference type="PANTHER" id="PTHR43130:SF11">
    <property type="entry name" value="TRANSCRIPTIONAL REGULATORY PROTEIN"/>
    <property type="match status" value="1"/>
</dbReference>
<dbReference type="AlphaFoldDB" id="A0A2T3HIG6"/>
<dbReference type="InterPro" id="IPR029062">
    <property type="entry name" value="Class_I_gatase-like"/>
</dbReference>
<keyword evidence="2" id="KW-0238">DNA-binding</keyword>
<dbReference type="InterPro" id="IPR009057">
    <property type="entry name" value="Homeodomain-like_sf"/>
</dbReference>
<evidence type="ECO:0000313" key="6">
    <source>
        <dbReference type="Proteomes" id="UP000240912"/>
    </source>
</evidence>
<dbReference type="InterPro" id="IPR018060">
    <property type="entry name" value="HTH_AraC"/>
</dbReference>
<organism evidence="5 6">
    <name type="scientific">Pedobacter yulinensis</name>
    <dbReference type="NCBI Taxonomy" id="2126353"/>
    <lineage>
        <taxon>Bacteria</taxon>
        <taxon>Pseudomonadati</taxon>
        <taxon>Bacteroidota</taxon>
        <taxon>Sphingobacteriia</taxon>
        <taxon>Sphingobacteriales</taxon>
        <taxon>Sphingobacteriaceae</taxon>
        <taxon>Pedobacter</taxon>
    </lineage>
</organism>
<keyword evidence="6" id="KW-1185">Reference proteome</keyword>
<dbReference type="SUPFAM" id="SSF46689">
    <property type="entry name" value="Homeodomain-like"/>
    <property type="match status" value="1"/>
</dbReference>
<dbReference type="SMART" id="SM00342">
    <property type="entry name" value="HTH_ARAC"/>
    <property type="match status" value="1"/>
</dbReference>
<reference evidence="5 6" key="1">
    <citation type="submission" date="2018-03" db="EMBL/GenBank/DDBJ databases">
        <authorList>
            <person name="Keele B.F."/>
        </authorList>
    </citation>
    <scope>NUCLEOTIDE SEQUENCE [LARGE SCALE GENOMIC DNA]</scope>
    <source>
        <strain evidence="5 6">YL28-9</strain>
    </source>
</reference>